<dbReference type="SUPFAM" id="SSF53335">
    <property type="entry name" value="S-adenosyl-L-methionine-dependent methyltransferases"/>
    <property type="match status" value="1"/>
</dbReference>
<dbReference type="PANTHER" id="PTHR43591">
    <property type="entry name" value="METHYLTRANSFERASE"/>
    <property type="match status" value="1"/>
</dbReference>
<dbReference type="PANTHER" id="PTHR43591:SF102">
    <property type="entry name" value="S-ADENOSYL-L-METHIONINE-DEPENDENT METHYLTRANSFERASE"/>
    <property type="match status" value="1"/>
</dbReference>
<name>A0A6G1JR00_9PLEO</name>
<sequence length="309" mass="35518">MCVVLHYCRSSTTSAQSDVYETVEEFGRTYHGFKQGKYVMPNDEKERDRLDLQHALWVLTLDGALSSVTFPVPPRRVLDIATGTGLWCLEYAEQNPTATVLGTDLSPIQPTFVPVNCSFEIADAEDEWNYSDKFDFIHGRALLSCFVDPREIIWKAYEALEPGGYLELQDGLFPFQFLDPQPPPEHPLRVFLENALQASHISGRPWDNAQHYARWMTELGFQDVVEKRYNWPCGPWAKGEKMKTLGVYFQEDLKHAVDPICLKLFVKVLGWSEERTKEFLETLKPELGKRKVHLFETVLFIQGRKPLSA</sequence>
<dbReference type="AlphaFoldDB" id="A0A6G1JR00"/>
<dbReference type="Proteomes" id="UP000799428">
    <property type="component" value="Unassembled WGS sequence"/>
</dbReference>
<gene>
    <name evidence="1" type="ORF">K504DRAFT_393291</name>
</gene>
<dbReference type="Gene3D" id="3.40.50.150">
    <property type="entry name" value="Vaccinia Virus protein VP39"/>
    <property type="match status" value="1"/>
</dbReference>
<reference evidence="1" key="1">
    <citation type="journal article" date="2020" name="Stud. Mycol.">
        <title>101 Dothideomycetes genomes: a test case for predicting lifestyles and emergence of pathogens.</title>
        <authorList>
            <person name="Haridas S."/>
            <person name="Albert R."/>
            <person name="Binder M."/>
            <person name="Bloem J."/>
            <person name="Labutti K."/>
            <person name="Salamov A."/>
            <person name="Andreopoulos B."/>
            <person name="Baker S."/>
            <person name="Barry K."/>
            <person name="Bills G."/>
            <person name="Bluhm B."/>
            <person name="Cannon C."/>
            <person name="Castanera R."/>
            <person name="Culley D."/>
            <person name="Daum C."/>
            <person name="Ezra D."/>
            <person name="Gonzalez J."/>
            <person name="Henrissat B."/>
            <person name="Kuo A."/>
            <person name="Liang C."/>
            <person name="Lipzen A."/>
            <person name="Lutzoni F."/>
            <person name="Magnuson J."/>
            <person name="Mondo S."/>
            <person name="Nolan M."/>
            <person name="Ohm R."/>
            <person name="Pangilinan J."/>
            <person name="Park H.-J."/>
            <person name="Ramirez L."/>
            <person name="Alfaro M."/>
            <person name="Sun H."/>
            <person name="Tritt A."/>
            <person name="Yoshinaga Y."/>
            <person name="Zwiers L.-H."/>
            <person name="Turgeon B."/>
            <person name="Goodwin S."/>
            <person name="Spatafora J."/>
            <person name="Crous P."/>
            <person name="Grigoriev I."/>
        </authorList>
    </citation>
    <scope>NUCLEOTIDE SEQUENCE</scope>
    <source>
        <strain evidence="1">CBS 279.74</strain>
    </source>
</reference>
<dbReference type="InterPro" id="IPR029063">
    <property type="entry name" value="SAM-dependent_MTases_sf"/>
</dbReference>
<dbReference type="GO" id="GO:0032259">
    <property type="term" value="P:methylation"/>
    <property type="evidence" value="ECO:0007669"/>
    <property type="project" value="UniProtKB-KW"/>
</dbReference>
<accession>A0A6G1JR00</accession>
<keyword evidence="2" id="KW-1185">Reference proteome</keyword>
<dbReference type="EMBL" id="MU005790">
    <property type="protein sequence ID" value="KAF2703044.1"/>
    <property type="molecule type" value="Genomic_DNA"/>
</dbReference>
<dbReference type="CDD" id="cd02440">
    <property type="entry name" value="AdoMet_MTases"/>
    <property type="match status" value="1"/>
</dbReference>
<dbReference type="Pfam" id="PF13489">
    <property type="entry name" value="Methyltransf_23"/>
    <property type="match status" value="1"/>
</dbReference>
<dbReference type="GO" id="GO:0008168">
    <property type="term" value="F:methyltransferase activity"/>
    <property type="evidence" value="ECO:0007669"/>
    <property type="project" value="UniProtKB-KW"/>
</dbReference>
<dbReference type="OrthoDB" id="2013972at2759"/>
<keyword evidence="1" id="KW-0808">Transferase</keyword>
<keyword evidence="1" id="KW-0489">Methyltransferase</keyword>
<proteinExistence type="predicted"/>
<evidence type="ECO:0000313" key="1">
    <source>
        <dbReference type="EMBL" id="KAF2703044.1"/>
    </source>
</evidence>
<protein>
    <submittedName>
        <fullName evidence="1">S-adenosyl-L-methionine-dependent methyltransferase</fullName>
    </submittedName>
</protein>
<evidence type="ECO:0000313" key="2">
    <source>
        <dbReference type="Proteomes" id="UP000799428"/>
    </source>
</evidence>
<organism evidence="1 2">
    <name type="scientific">Pleomassaria siparia CBS 279.74</name>
    <dbReference type="NCBI Taxonomy" id="1314801"/>
    <lineage>
        <taxon>Eukaryota</taxon>
        <taxon>Fungi</taxon>
        <taxon>Dikarya</taxon>
        <taxon>Ascomycota</taxon>
        <taxon>Pezizomycotina</taxon>
        <taxon>Dothideomycetes</taxon>
        <taxon>Pleosporomycetidae</taxon>
        <taxon>Pleosporales</taxon>
        <taxon>Pleomassariaceae</taxon>
        <taxon>Pleomassaria</taxon>
    </lineage>
</organism>